<evidence type="ECO:0000259" key="3">
    <source>
        <dbReference type="Pfam" id="PF16344"/>
    </source>
</evidence>
<dbReference type="AlphaFoldDB" id="A0A1I2HN80"/>
<dbReference type="Gene3D" id="2.60.120.1440">
    <property type="match status" value="1"/>
</dbReference>
<dbReference type="PIRSF" id="PIRSF018266">
    <property type="entry name" value="FecR"/>
    <property type="match status" value="1"/>
</dbReference>
<dbReference type="Pfam" id="PF04773">
    <property type="entry name" value="FecR"/>
    <property type="match status" value="1"/>
</dbReference>
<organism evidence="4 5">
    <name type="scientific">Sunxiuqinia elliptica</name>
    <dbReference type="NCBI Taxonomy" id="655355"/>
    <lineage>
        <taxon>Bacteria</taxon>
        <taxon>Pseudomonadati</taxon>
        <taxon>Bacteroidota</taxon>
        <taxon>Bacteroidia</taxon>
        <taxon>Marinilabiliales</taxon>
        <taxon>Prolixibacteraceae</taxon>
        <taxon>Sunxiuqinia</taxon>
    </lineage>
</organism>
<evidence type="ECO:0000256" key="1">
    <source>
        <dbReference type="SAM" id="Phobius"/>
    </source>
</evidence>
<accession>A0A1I2HN80</accession>
<dbReference type="STRING" id="655355.SAMN05216283_104156"/>
<dbReference type="InterPro" id="IPR012373">
    <property type="entry name" value="Ferrdict_sens_TM"/>
</dbReference>
<feature type="transmembrane region" description="Helical" evidence="1">
    <location>
        <begin position="83"/>
        <end position="102"/>
    </location>
</feature>
<reference evidence="4 5" key="1">
    <citation type="submission" date="2016-10" db="EMBL/GenBank/DDBJ databases">
        <authorList>
            <person name="de Groot N.N."/>
        </authorList>
    </citation>
    <scope>NUCLEOTIDE SEQUENCE [LARGE SCALE GENOMIC DNA]</scope>
    <source>
        <strain evidence="4 5">CGMCC 1.9156</strain>
    </source>
</reference>
<feature type="domain" description="Protein FecR C-terminal" evidence="3">
    <location>
        <begin position="294"/>
        <end position="357"/>
    </location>
</feature>
<name>A0A1I2HN80_9BACT</name>
<sequence length="367" mass="42406">MKSDIDLLILDYIDGSITKEQEVELFEWVEASEQNVEYFSQSVAYLELTYTSGKSEKYNAEKGWKRLSDKLNKRSILFQMWQSYGKIAAVFLFAFLMGYGVFRYELIPAGEQLSQDYITTEVPLGSKSVVTLPDGSRVWINAGSAMSYPVKFDENHRTVKLEGEAFFDVVTNRKRPFFVETEGIKVKATGTQFNVRAYADEAFVETILVKGEIAVNRTNVTDDELVMHPNQKLTLYKDQAKKEHAAHHDVEKEEAEAPKAPKNIPLKVKKVELTSNVRTDIYTSWKDREWIIFKEKFGMLAQKLEKRYDVKIKIKDRQVCDFAYSGTLKDENLKDVLDVLSITSPIKYEFDSKNVTIWYNPKFYDSN</sequence>
<feature type="domain" description="FecR protein" evidence="2">
    <location>
        <begin position="124"/>
        <end position="212"/>
    </location>
</feature>
<gene>
    <name evidence="4" type="ORF">SAMN05216283_104156</name>
</gene>
<dbReference type="Pfam" id="PF16344">
    <property type="entry name" value="FecR_C"/>
    <property type="match status" value="1"/>
</dbReference>
<protein>
    <submittedName>
        <fullName evidence="4">FecR family protein</fullName>
    </submittedName>
</protein>
<evidence type="ECO:0000313" key="4">
    <source>
        <dbReference type="EMBL" id="SFF30750.1"/>
    </source>
</evidence>
<keyword evidence="5" id="KW-1185">Reference proteome</keyword>
<dbReference type="GO" id="GO:0016989">
    <property type="term" value="F:sigma factor antagonist activity"/>
    <property type="evidence" value="ECO:0007669"/>
    <property type="project" value="TreeGrafter"/>
</dbReference>
<keyword evidence="1" id="KW-0472">Membrane</keyword>
<evidence type="ECO:0000313" key="5">
    <source>
        <dbReference type="Proteomes" id="UP000198964"/>
    </source>
</evidence>
<evidence type="ECO:0000259" key="2">
    <source>
        <dbReference type="Pfam" id="PF04773"/>
    </source>
</evidence>
<dbReference type="PANTHER" id="PTHR30273">
    <property type="entry name" value="PERIPLASMIC SIGNAL SENSOR AND SIGMA FACTOR ACTIVATOR FECR-RELATED"/>
    <property type="match status" value="1"/>
</dbReference>
<keyword evidence="1" id="KW-1133">Transmembrane helix</keyword>
<dbReference type="InterPro" id="IPR032508">
    <property type="entry name" value="FecR_C"/>
</dbReference>
<dbReference type="Proteomes" id="UP000198964">
    <property type="component" value="Unassembled WGS sequence"/>
</dbReference>
<dbReference type="PANTHER" id="PTHR30273:SF2">
    <property type="entry name" value="PROTEIN FECR"/>
    <property type="match status" value="1"/>
</dbReference>
<dbReference type="Gene3D" id="3.55.50.30">
    <property type="match status" value="1"/>
</dbReference>
<dbReference type="EMBL" id="FONW01000004">
    <property type="protein sequence ID" value="SFF30750.1"/>
    <property type="molecule type" value="Genomic_DNA"/>
</dbReference>
<dbReference type="InterPro" id="IPR006860">
    <property type="entry name" value="FecR"/>
</dbReference>
<proteinExistence type="predicted"/>
<keyword evidence="1" id="KW-0812">Transmembrane</keyword>